<dbReference type="RefSeq" id="WP_202926301.1">
    <property type="nucleotide sequence ID" value="NZ_OCND01000001.1"/>
</dbReference>
<dbReference type="AlphaFoldDB" id="A0A286CWZ0"/>
<dbReference type="NCBIfam" id="TIGR01840">
    <property type="entry name" value="esterase_phb"/>
    <property type="match status" value="1"/>
</dbReference>
<evidence type="ECO:0000256" key="2">
    <source>
        <dbReference type="ARBA" id="ARBA00022801"/>
    </source>
</evidence>
<dbReference type="InterPro" id="IPR013783">
    <property type="entry name" value="Ig-like_fold"/>
</dbReference>
<dbReference type="Pfam" id="PF10503">
    <property type="entry name" value="Esterase_PHB"/>
    <property type="match status" value="1"/>
</dbReference>
<dbReference type="InterPro" id="IPR050955">
    <property type="entry name" value="Plant_Biomass_Hydrol_Est"/>
</dbReference>
<evidence type="ECO:0000313" key="3">
    <source>
        <dbReference type="EMBL" id="SOD50898.1"/>
    </source>
</evidence>
<dbReference type="GO" id="GO:0005576">
    <property type="term" value="C:extracellular region"/>
    <property type="evidence" value="ECO:0007669"/>
    <property type="project" value="InterPro"/>
</dbReference>
<proteinExistence type="predicted"/>
<dbReference type="Gene3D" id="3.40.50.1820">
    <property type="entry name" value="alpha/beta hydrolase"/>
    <property type="match status" value="1"/>
</dbReference>
<dbReference type="InterPro" id="IPR029058">
    <property type="entry name" value="AB_hydrolase_fold"/>
</dbReference>
<dbReference type="InterPro" id="IPR010126">
    <property type="entry name" value="Esterase_phb"/>
</dbReference>
<organism evidence="3 4">
    <name type="scientific">Pseudoxanthomonas wuyuanensis</name>
    <dbReference type="NCBI Taxonomy" id="1073196"/>
    <lineage>
        <taxon>Bacteria</taxon>
        <taxon>Pseudomonadati</taxon>
        <taxon>Pseudomonadota</taxon>
        <taxon>Gammaproteobacteria</taxon>
        <taxon>Lysobacterales</taxon>
        <taxon>Lysobacteraceae</taxon>
        <taxon>Pseudoxanthomonas</taxon>
    </lineage>
</organism>
<evidence type="ECO:0000256" key="1">
    <source>
        <dbReference type="ARBA" id="ARBA00022729"/>
    </source>
</evidence>
<protein>
    <submittedName>
        <fullName evidence="3">Esterase, PHB depolymerase family</fullName>
    </submittedName>
</protein>
<dbReference type="Pfam" id="PF17957">
    <property type="entry name" value="Big_7"/>
    <property type="match status" value="1"/>
</dbReference>
<dbReference type="Proteomes" id="UP000219374">
    <property type="component" value="Unassembled WGS sequence"/>
</dbReference>
<dbReference type="PANTHER" id="PTHR43037:SF1">
    <property type="entry name" value="BLL1128 PROTEIN"/>
    <property type="match status" value="1"/>
</dbReference>
<gene>
    <name evidence="3" type="ORF">SAMN06296416_101363</name>
</gene>
<name>A0A286CWZ0_9GAMM</name>
<evidence type="ECO:0000313" key="4">
    <source>
        <dbReference type="Proteomes" id="UP000219374"/>
    </source>
</evidence>
<keyword evidence="2" id="KW-0378">Hydrolase</keyword>
<dbReference type="PANTHER" id="PTHR43037">
    <property type="entry name" value="UNNAMED PRODUCT-RELATED"/>
    <property type="match status" value="1"/>
</dbReference>
<dbReference type="EMBL" id="OCND01000001">
    <property type="protein sequence ID" value="SOD50898.1"/>
    <property type="molecule type" value="Genomic_DNA"/>
</dbReference>
<reference evidence="3 4" key="1">
    <citation type="submission" date="2017-09" db="EMBL/GenBank/DDBJ databases">
        <authorList>
            <person name="Ehlers B."/>
            <person name="Leendertz F.H."/>
        </authorList>
    </citation>
    <scope>NUCLEOTIDE SEQUENCE [LARGE SCALE GENOMIC DNA]</scope>
    <source>
        <strain evidence="3 4">CGMCC 1.10978</strain>
    </source>
</reference>
<keyword evidence="1" id="KW-0732">Signal</keyword>
<keyword evidence="4" id="KW-1185">Reference proteome</keyword>
<dbReference type="GO" id="GO:0016787">
    <property type="term" value="F:hydrolase activity"/>
    <property type="evidence" value="ECO:0007669"/>
    <property type="project" value="UniProtKB-KW"/>
</dbReference>
<dbReference type="SUPFAM" id="SSF53474">
    <property type="entry name" value="alpha/beta-Hydrolases"/>
    <property type="match status" value="2"/>
</dbReference>
<accession>A0A286CWZ0</accession>
<dbReference type="Gene3D" id="2.60.40.10">
    <property type="entry name" value="Immunoglobulins"/>
    <property type="match status" value="1"/>
</dbReference>
<sequence>MTQPLSAAYHRRCASAPTAFVVRCRRRILRWFGCPAILLILLGTAAPVLAQTEVTGFGSNPGNLRMFKYVPPGLPAGAPLVVALHGCAQSASSYDAETGWQMLADRWRFTLLLPQQQSGNNSSSCFNWFETADTARGQGEPLSIKQMVDRMKADHGSDASRIYVTGLSAGGAMAAVMMATYPDVFAGGAIVAGLPYRCASSQSAAFGCMNPGSDLTPAQWGDKVRAASGHAGPWPTVSIWHGDADYVVRPANLTESMEQWTNVHGIDQTADASDTVAGYPHRVYKDAGGNPRVETFTITGMGHGTPVDPGSGESQCGSAGAYILDANICSSYYIGRFWGLDDLDGNAPTVVLTSPANGTNVSGSISLTATASDDIGVERVEFLLDGALLGTDTTAPYSLTWNSASTTDGAHVLHARAVDVADNVGTSAAVNVNVVNGGGGGTPLVLEFANEDANDGYVKANADGSAPAIGTLEPYSGLALGRGSDGKFNRSLLSFDTSALPDNATLLSATLTVGYRSAYGNPWGNPSGNTLVIDANHGCRGACAIETGDYAGTVSAEAVAQLQPFSGGSQTSNLFSGAGLNAINRTGRTQLRLRFSANPAATHYLWIGNGASAKLRVEYLP</sequence>